<dbReference type="NCBIfam" id="TIGR02322">
    <property type="entry name" value="phosphon_PhnN"/>
    <property type="match status" value="1"/>
</dbReference>
<evidence type="ECO:0000256" key="2">
    <source>
        <dbReference type="ARBA" id="ARBA00005069"/>
    </source>
</evidence>
<dbReference type="GO" id="GO:0006015">
    <property type="term" value="P:5-phosphoribose 1-diphosphate biosynthetic process"/>
    <property type="evidence" value="ECO:0007669"/>
    <property type="project" value="UniProtKB-UniRule"/>
</dbReference>
<dbReference type="RefSeq" id="WP_146300865.1">
    <property type="nucleotide sequence ID" value="NZ_CP042301.2"/>
</dbReference>
<organism evidence="8 9">
    <name type="scientific">Nitratireductor mangrovi</name>
    <dbReference type="NCBI Taxonomy" id="2599600"/>
    <lineage>
        <taxon>Bacteria</taxon>
        <taxon>Pseudomonadati</taxon>
        <taxon>Pseudomonadota</taxon>
        <taxon>Alphaproteobacteria</taxon>
        <taxon>Hyphomicrobiales</taxon>
        <taxon>Phyllobacteriaceae</taxon>
        <taxon>Nitratireductor</taxon>
    </lineage>
</organism>
<accession>A0A5B8L2L9</accession>
<keyword evidence="5 6" id="KW-0067">ATP-binding</keyword>
<reference evidence="8" key="1">
    <citation type="submission" date="2020-04" db="EMBL/GenBank/DDBJ databases">
        <title>Nitratireductor sp. nov. isolated from mangrove soil.</title>
        <authorList>
            <person name="Ye Y."/>
        </authorList>
    </citation>
    <scope>NUCLEOTIDE SEQUENCE</scope>
    <source>
        <strain evidence="8">SY7</strain>
    </source>
</reference>
<dbReference type="Proteomes" id="UP000321389">
    <property type="component" value="Chromosome"/>
</dbReference>
<dbReference type="InterPro" id="IPR012699">
    <property type="entry name" value="PhnN"/>
</dbReference>
<dbReference type="KEGG" id="niy:FQ775_18570"/>
<dbReference type="AlphaFoldDB" id="A0A5B8L2L9"/>
<evidence type="ECO:0000256" key="3">
    <source>
        <dbReference type="ARBA" id="ARBA00022679"/>
    </source>
</evidence>
<evidence type="ECO:0000256" key="6">
    <source>
        <dbReference type="HAMAP-Rule" id="MF_00836"/>
    </source>
</evidence>
<dbReference type="PANTHER" id="PTHR23117">
    <property type="entry name" value="GUANYLATE KINASE-RELATED"/>
    <property type="match status" value="1"/>
</dbReference>
<evidence type="ECO:0000259" key="7">
    <source>
        <dbReference type="SMART" id="SM00072"/>
    </source>
</evidence>
<name>A0A5B8L2L9_9HYPH</name>
<comment type="similarity">
    <text evidence="6">Belongs to the ribose 1,5-bisphosphokinase family.</text>
</comment>
<dbReference type="GO" id="GO:0033863">
    <property type="term" value="F:ribose 1,5-bisphosphate phosphokinase activity"/>
    <property type="evidence" value="ECO:0007669"/>
    <property type="project" value="UniProtKB-UniRule"/>
</dbReference>
<proteinExistence type="inferred from homology"/>
<comment type="catalytic activity">
    <reaction evidence="1 6">
        <text>alpha-D-ribose 1,5-bisphosphate + ATP = 5-phospho-alpha-D-ribose 1-diphosphate + ADP</text>
        <dbReference type="Rhea" id="RHEA:20109"/>
        <dbReference type="ChEBI" id="CHEBI:30616"/>
        <dbReference type="ChEBI" id="CHEBI:58017"/>
        <dbReference type="ChEBI" id="CHEBI:68688"/>
        <dbReference type="ChEBI" id="CHEBI:456216"/>
        <dbReference type="EC" id="2.7.4.23"/>
    </reaction>
</comment>
<dbReference type="Gene3D" id="3.40.50.300">
    <property type="entry name" value="P-loop containing nucleotide triphosphate hydrolases"/>
    <property type="match status" value="1"/>
</dbReference>
<dbReference type="InterPro" id="IPR027417">
    <property type="entry name" value="P-loop_NTPase"/>
</dbReference>
<dbReference type="SUPFAM" id="SSF52540">
    <property type="entry name" value="P-loop containing nucleoside triphosphate hydrolases"/>
    <property type="match status" value="1"/>
</dbReference>
<gene>
    <name evidence="6 8" type="primary">phnN</name>
    <name evidence="8" type="ORF">FQ775_18570</name>
</gene>
<dbReference type="SMART" id="SM00072">
    <property type="entry name" value="GuKc"/>
    <property type="match status" value="1"/>
</dbReference>
<feature type="binding site" evidence="6">
    <location>
        <begin position="26"/>
        <end position="33"/>
    </location>
    <ligand>
        <name>ATP</name>
        <dbReference type="ChEBI" id="CHEBI:30616"/>
    </ligand>
</feature>
<feature type="domain" description="Guanylate kinase/L-type calcium channel beta subunit" evidence="7">
    <location>
        <begin position="18"/>
        <end position="201"/>
    </location>
</feature>
<keyword evidence="9" id="KW-1185">Reference proteome</keyword>
<dbReference type="GO" id="GO:0005829">
    <property type="term" value="C:cytosol"/>
    <property type="evidence" value="ECO:0007669"/>
    <property type="project" value="TreeGrafter"/>
</dbReference>
<protein>
    <recommendedName>
        <fullName evidence="6">Ribose 1,5-bisphosphate phosphokinase PhnN</fullName>
        <ecNumber evidence="6">2.7.4.23</ecNumber>
    </recommendedName>
    <alternativeName>
        <fullName evidence="6">Ribose 1,5-bisphosphokinase</fullName>
    </alternativeName>
</protein>
<evidence type="ECO:0000256" key="5">
    <source>
        <dbReference type="ARBA" id="ARBA00022840"/>
    </source>
</evidence>
<comment type="pathway">
    <text evidence="2 6">Metabolic intermediate biosynthesis; 5-phospho-alpha-D-ribose 1-diphosphate biosynthesis; 5-phospho-alpha-D-ribose 1-diphosphate from D-ribose 5-phosphate (route II): step 3/3.</text>
</comment>
<evidence type="ECO:0000313" key="8">
    <source>
        <dbReference type="EMBL" id="QDZ02226.1"/>
    </source>
</evidence>
<dbReference type="InterPro" id="IPR008145">
    <property type="entry name" value="GK/Ca_channel_bsu"/>
</dbReference>
<evidence type="ECO:0000256" key="1">
    <source>
        <dbReference type="ARBA" id="ARBA00000373"/>
    </source>
</evidence>
<sequence>MEALSERPRPGIDPRARQGAFVAVVGPSGAGKDTLIGYAKARLAARGRREVHFVRRVITRSPDGATEDHDALSPEAFASAEAGGAFALSWSAHGLRYGLPAQVDERIAAGAVCVANLSRAAISALRARYRNVSVVLVTASQETRAARLAARGRESREEIFARLARAAEGELELRGTVTVIENDGAIEDGGEALLAAILAAGELAGAPVDT</sequence>
<dbReference type="OrthoDB" id="341217at2"/>
<keyword evidence="4 6" id="KW-0547">Nucleotide-binding</keyword>
<dbReference type="GO" id="GO:0005524">
    <property type="term" value="F:ATP binding"/>
    <property type="evidence" value="ECO:0007669"/>
    <property type="project" value="UniProtKB-KW"/>
</dbReference>
<dbReference type="HAMAP" id="MF_00836">
    <property type="entry name" value="PhnN"/>
    <property type="match status" value="1"/>
</dbReference>
<dbReference type="GO" id="GO:0019634">
    <property type="term" value="P:organic phosphonate metabolic process"/>
    <property type="evidence" value="ECO:0007669"/>
    <property type="project" value="UniProtKB-UniRule"/>
</dbReference>
<dbReference type="EC" id="2.7.4.23" evidence="6"/>
<evidence type="ECO:0000256" key="4">
    <source>
        <dbReference type="ARBA" id="ARBA00022741"/>
    </source>
</evidence>
<evidence type="ECO:0000313" key="9">
    <source>
        <dbReference type="Proteomes" id="UP000321389"/>
    </source>
</evidence>
<dbReference type="PANTHER" id="PTHR23117:SF8">
    <property type="entry name" value="RIBOSE 1,5-BISPHOSPHATE PHOSPHOKINASE PHNN"/>
    <property type="match status" value="1"/>
</dbReference>
<keyword evidence="3 6" id="KW-0808">Transferase</keyword>
<dbReference type="EMBL" id="CP042301">
    <property type="protein sequence ID" value="QDZ02226.1"/>
    <property type="molecule type" value="Genomic_DNA"/>
</dbReference>
<comment type="function">
    <text evidence="6">Catalyzes the phosphorylation of ribose 1,5-bisphosphate to 5-phospho-D-ribosyl alpha-1-diphosphate (PRPP).</text>
</comment>
<dbReference type="UniPathway" id="UPA00087">
    <property type="reaction ID" value="UER00175"/>
</dbReference>